<organism evidence="2">
    <name type="scientific">viral metagenome</name>
    <dbReference type="NCBI Taxonomy" id="1070528"/>
    <lineage>
        <taxon>unclassified sequences</taxon>
        <taxon>metagenomes</taxon>
        <taxon>organismal metagenomes</taxon>
    </lineage>
</organism>
<feature type="region of interest" description="Disordered" evidence="1">
    <location>
        <begin position="97"/>
        <end position="133"/>
    </location>
</feature>
<gene>
    <name evidence="2" type="ORF">MM171A00973_0013</name>
    <name evidence="3" type="ORF">MM171B00522_0015</name>
</gene>
<name>A0A6M3M3Z1_9ZZZZ</name>
<evidence type="ECO:0000313" key="3">
    <source>
        <dbReference type="EMBL" id="QJB03935.1"/>
    </source>
</evidence>
<feature type="compositionally biased region" description="Basic residues" evidence="1">
    <location>
        <begin position="124"/>
        <end position="133"/>
    </location>
</feature>
<proteinExistence type="predicted"/>
<evidence type="ECO:0000256" key="1">
    <source>
        <dbReference type="SAM" id="MobiDB-lite"/>
    </source>
</evidence>
<protein>
    <submittedName>
        <fullName evidence="2">Uncharacterized protein</fullName>
    </submittedName>
</protein>
<evidence type="ECO:0000313" key="2">
    <source>
        <dbReference type="EMBL" id="QJA99528.1"/>
    </source>
</evidence>
<dbReference type="AlphaFoldDB" id="A0A6M3M3Z1"/>
<dbReference type="EMBL" id="MT143655">
    <property type="protein sequence ID" value="QJA99528.1"/>
    <property type="molecule type" value="Genomic_DNA"/>
</dbReference>
<sequence>MSEAVLNAIEKRLARNLKKQVQKGLAEVFDLTNCKAVAREIRAGRNVTGNAEFGIRLCVHPKTAPRVDPTTLKFYPQTKRGKELDEKIIEKTNQMLETGGFPKMSPNLLSSMRKKDKEFEKEIKARRKKLRKS</sequence>
<feature type="compositionally biased region" description="Basic and acidic residues" evidence="1">
    <location>
        <begin position="113"/>
        <end position="123"/>
    </location>
</feature>
<reference evidence="2" key="1">
    <citation type="submission" date="2020-03" db="EMBL/GenBank/DDBJ databases">
        <title>The deep terrestrial virosphere.</title>
        <authorList>
            <person name="Holmfeldt K."/>
            <person name="Nilsson E."/>
            <person name="Simone D."/>
            <person name="Lopez-Fernandez M."/>
            <person name="Wu X."/>
            <person name="de Brujin I."/>
            <person name="Lundin D."/>
            <person name="Andersson A."/>
            <person name="Bertilsson S."/>
            <person name="Dopson M."/>
        </authorList>
    </citation>
    <scope>NUCLEOTIDE SEQUENCE</scope>
    <source>
        <strain evidence="2">MM171A00973</strain>
        <strain evidence="3">MM171B00522</strain>
    </source>
</reference>
<accession>A0A6M3M3Z1</accession>
<dbReference type="EMBL" id="MT143866">
    <property type="protein sequence ID" value="QJB03935.1"/>
    <property type="molecule type" value="Genomic_DNA"/>
</dbReference>